<evidence type="ECO:0000259" key="9">
    <source>
        <dbReference type="PROSITE" id="PS50262"/>
    </source>
</evidence>
<proteinExistence type="predicted"/>
<dbReference type="Gene3D" id="1.20.1070.10">
    <property type="entry name" value="Rhodopsin 7-helix transmembrane proteins"/>
    <property type="match status" value="1"/>
</dbReference>
<dbReference type="GO" id="GO:0016020">
    <property type="term" value="C:membrane"/>
    <property type="evidence" value="ECO:0007669"/>
    <property type="project" value="UniProtKB-SubCell"/>
</dbReference>
<evidence type="ECO:0000313" key="11">
    <source>
        <dbReference type="EMBL" id="CAF3924929.1"/>
    </source>
</evidence>
<dbReference type="PANTHER" id="PTHR24243">
    <property type="entry name" value="G-PROTEIN COUPLED RECEPTOR"/>
    <property type="match status" value="1"/>
</dbReference>
<dbReference type="EMBL" id="CAJNOG010000272">
    <property type="protein sequence ID" value="CAF1135083.1"/>
    <property type="molecule type" value="Genomic_DNA"/>
</dbReference>
<feature type="transmembrane region" description="Helical" evidence="8">
    <location>
        <begin position="173"/>
        <end position="195"/>
    </location>
</feature>
<evidence type="ECO:0000256" key="5">
    <source>
        <dbReference type="ARBA" id="ARBA00023136"/>
    </source>
</evidence>
<dbReference type="Proteomes" id="UP000663845">
    <property type="component" value="Unassembled WGS sequence"/>
</dbReference>
<name>A0A814RJV1_9BILA</name>
<dbReference type="AlphaFoldDB" id="A0A814RJV1"/>
<dbReference type="InterPro" id="IPR017452">
    <property type="entry name" value="GPCR_Rhodpsn_7TM"/>
</dbReference>
<evidence type="ECO:0000313" key="10">
    <source>
        <dbReference type="EMBL" id="CAF1135083.1"/>
    </source>
</evidence>
<protein>
    <recommendedName>
        <fullName evidence="9">G-protein coupled receptors family 1 profile domain-containing protein</fullName>
    </recommendedName>
</protein>
<sequence>MDAIGGSLSFTQDILTRYGMTTYFAFGNIGLFFNLNIFSRSIHRRNPGSLYILSMTICNFFCLNFGIIPFIYALNHPDPVTTSLIMCKLQFYLRHTPYQMMRSFMILSCFNRYISSHVQHRFQNFNQYQITIRCIIIVIIFWLLVCIFIPILLSIEANTCGMFIDSYALLYSIYILIFAGILPPLVMIICSFLIIKNLKKIRSRVQPLAVTSKMNLIRKRDRDYIRMLLVEIMIYVLLTFPYTLSVFYTTVDQLGSSEYEYEQWEIFLIYFTRSFLLYLNSSLSFWIYIIMSKSFRNEFHDLLLKWYLILKKFKDKLVNFV</sequence>
<organism evidence="10 12">
    <name type="scientific">Adineta steineri</name>
    <dbReference type="NCBI Taxonomy" id="433720"/>
    <lineage>
        <taxon>Eukaryota</taxon>
        <taxon>Metazoa</taxon>
        <taxon>Spiralia</taxon>
        <taxon>Gnathifera</taxon>
        <taxon>Rotifera</taxon>
        <taxon>Eurotatoria</taxon>
        <taxon>Bdelloidea</taxon>
        <taxon>Adinetida</taxon>
        <taxon>Adinetidae</taxon>
        <taxon>Adineta</taxon>
    </lineage>
</organism>
<dbReference type="Pfam" id="PF00001">
    <property type="entry name" value="7tm_1"/>
    <property type="match status" value="1"/>
</dbReference>
<dbReference type="PRINTS" id="PR00237">
    <property type="entry name" value="GPCRRHODOPSN"/>
</dbReference>
<keyword evidence="6" id="KW-0675">Receptor</keyword>
<evidence type="ECO:0000256" key="2">
    <source>
        <dbReference type="ARBA" id="ARBA00022692"/>
    </source>
</evidence>
<evidence type="ECO:0000256" key="7">
    <source>
        <dbReference type="ARBA" id="ARBA00023224"/>
    </source>
</evidence>
<evidence type="ECO:0000256" key="3">
    <source>
        <dbReference type="ARBA" id="ARBA00022989"/>
    </source>
</evidence>
<evidence type="ECO:0000256" key="6">
    <source>
        <dbReference type="ARBA" id="ARBA00023170"/>
    </source>
</evidence>
<feature type="transmembrane region" description="Helical" evidence="8">
    <location>
        <begin position="130"/>
        <end position="153"/>
    </location>
</feature>
<gene>
    <name evidence="10" type="ORF">JYZ213_LOCUS23237</name>
    <name evidence="11" type="ORF">OXD698_LOCUS25236</name>
</gene>
<evidence type="ECO:0000313" key="12">
    <source>
        <dbReference type="Proteomes" id="UP000663845"/>
    </source>
</evidence>
<feature type="domain" description="G-protein coupled receptors family 1 profile" evidence="9">
    <location>
        <begin position="27"/>
        <end position="288"/>
    </location>
</feature>
<accession>A0A814RJV1</accession>
<keyword evidence="7" id="KW-0807">Transducer</keyword>
<dbReference type="SUPFAM" id="SSF81321">
    <property type="entry name" value="Family A G protein-coupled receptor-like"/>
    <property type="match status" value="1"/>
</dbReference>
<keyword evidence="5 8" id="KW-0472">Membrane</keyword>
<keyword evidence="3 8" id="KW-1133">Transmembrane helix</keyword>
<feature type="transmembrane region" description="Helical" evidence="8">
    <location>
        <begin position="50"/>
        <end position="72"/>
    </location>
</feature>
<comment type="subcellular location">
    <subcellularLocation>
        <location evidence="1">Membrane</location>
        <topology evidence="1">Multi-pass membrane protein</topology>
    </subcellularLocation>
</comment>
<dbReference type="EMBL" id="CAJOAZ010002396">
    <property type="protein sequence ID" value="CAF3924929.1"/>
    <property type="molecule type" value="Genomic_DNA"/>
</dbReference>
<keyword evidence="4" id="KW-0297">G-protein coupled receptor</keyword>
<feature type="transmembrane region" description="Helical" evidence="8">
    <location>
        <begin position="228"/>
        <end position="248"/>
    </location>
</feature>
<dbReference type="Proteomes" id="UP000663844">
    <property type="component" value="Unassembled WGS sequence"/>
</dbReference>
<evidence type="ECO:0000256" key="8">
    <source>
        <dbReference type="SAM" id="Phobius"/>
    </source>
</evidence>
<dbReference type="CDD" id="cd00637">
    <property type="entry name" value="7tm_classA_rhodopsin-like"/>
    <property type="match status" value="1"/>
</dbReference>
<comment type="caution">
    <text evidence="10">The sequence shown here is derived from an EMBL/GenBank/DDBJ whole genome shotgun (WGS) entry which is preliminary data.</text>
</comment>
<dbReference type="PROSITE" id="PS50262">
    <property type="entry name" value="G_PROTEIN_RECEP_F1_2"/>
    <property type="match status" value="1"/>
</dbReference>
<feature type="transmembrane region" description="Helical" evidence="8">
    <location>
        <begin position="20"/>
        <end position="38"/>
    </location>
</feature>
<feature type="transmembrane region" description="Helical" evidence="8">
    <location>
        <begin position="92"/>
        <end position="110"/>
    </location>
</feature>
<dbReference type="PANTHER" id="PTHR24243:SF208">
    <property type="entry name" value="PYROKININ-1 RECEPTOR"/>
    <property type="match status" value="1"/>
</dbReference>
<dbReference type="GO" id="GO:0004930">
    <property type="term" value="F:G protein-coupled receptor activity"/>
    <property type="evidence" value="ECO:0007669"/>
    <property type="project" value="UniProtKB-KW"/>
</dbReference>
<evidence type="ECO:0000256" key="1">
    <source>
        <dbReference type="ARBA" id="ARBA00004141"/>
    </source>
</evidence>
<reference evidence="10" key="1">
    <citation type="submission" date="2021-02" db="EMBL/GenBank/DDBJ databases">
        <authorList>
            <person name="Nowell W R."/>
        </authorList>
    </citation>
    <scope>NUCLEOTIDE SEQUENCE</scope>
</reference>
<feature type="transmembrane region" description="Helical" evidence="8">
    <location>
        <begin position="268"/>
        <end position="290"/>
    </location>
</feature>
<evidence type="ECO:0000256" key="4">
    <source>
        <dbReference type="ARBA" id="ARBA00023040"/>
    </source>
</evidence>
<dbReference type="InterPro" id="IPR000276">
    <property type="entry name" value="GPCR_Rhodpsn"/>
</dbReference>
<keyword evidence="2 8" id="KW-0812">Transmembrane</keyword>